<accession>A0ABW1AHB7</accession>
<comment type="caution">
    <text evidence="2">The sequence shown here is derived from an EMBL/GenBank/DDBJ whole genome shotgun (WGS) entry which is preliminary data.</text>
</comment>
<protein>
    <recommendedName>
        <fullName evidence="4">Tetratricopeptide repeat protein</fullName>
    </recommendedName>
</protein>
<dbReference type="SUPFAM" id="SSF81901">
    <property type="entry name" value="HCP-like"/>
    <property type="match status" value="1"/>
</dbReference>
<dbReference type="EMBL" id="JBHSON010000131">
    <property type="protein sequence ID" value="MFC5753977.1"/>
    <property type="molecule type" value="Genomic_DNA"/>
</dbReference>
<dbReference type="InterPro" id="IPR011990">
    <property type="entry name" value="TPR-like_helical_dom_sf"/>
</dbReference>
<sequence>MSVVRLSRPEPAEHRGLGGPCGGSWGEIAFGLGLLYESEGDLDQAARWFRQAAESDRPGAAIRLSAVLNRLADERGAAGSEELLAEASRWLSEGLDTTRPDAIGMITDMLDRHQRAAARRGLEPAAAG</sequence>
<evidence type="ECO:0000313" key="2">
    <source>
        <dbReference type="EMBL" id="MFC5753977.1"/>
    </source>
</evidence>
<dbReference type="Gene3D" id="1.25.40.10">
    <property type="entry name" value="Tetratricopeptide repeat domain"/>
    <property type="match status" value="1"/>
</dbReference>
<organism evidence="2 3">
    <name type="scientific">Actinomadura rugatobispora</name>
    <dbReference type="NCBI Taxonomy" id="1994"/>
    <lineage>
        <taxon>Bacteria</taxon>
        <taxon>Bacillati</taxon>
        <taxon>Actinomycetota</taxon>
        <taxon>Actinomycetes</taxon>
        <taxon>Streptosporangiales</taxon>
        <taxon>Thermomonosporaceae</taxon>
        <taxon>Actinomadura</taxon>
    </lineage>
</organism>
<proteinExistence type="predicted"/>
<dbReference type="RefSeq" id="WP_378291576.1">
    <property type="nucleotide sequence ID" value="NZ_JBHSON010000131.1"/>
</dbReference>
<feature type="repeat" description="TPR" evidence="1">
    <location>
        <begin position="26"/>
        <end position="59"/>
    </location>
</feature>
<dbReference type="InterPro" id="IPR019734">
    <property type="entry name" value="TPR_rpt"/>
</dbReference>
<evidence type="ECO:0000313" key="3">
    <source>
        <dbReference type="Proteomes" id="UP001596074"/>
    </source>
</evidence>
<keyword evidence="1" id="KW-0802">TPR repeat</keyword>
<gene>
    <name evidence="2" type="ORF">ACFPZN_50880</name>
</gene>
<reference evidence="3" key="1">
    <citation type="journal article" date="2019" name="Int. J. Syst. Evol. Microbiol.">
        <title>The Global Catalogue of Microorganisms (GCM) 10K type strain sequencing project: providing services to taxonomists for standard genome sequencing and annotation.</title>
        <authorList>
            <consortium name="The Broad Institute Genomics Platform"/>
            <consortium name="The Broad Institute Genome Sequencing Center for Infectious Disease"/>
            <person name="Wu L."/>
            <person name="Ma J."/>
        </authorList>
    </citation>
    <scope>NUCLEOTIDE SEQUENCE [LARGE SCALE GENOMIC DNA]</scope>
    <source>
        <strain evidence="3">KCTC 42087</strain>
    </source>
</reference>
<name>A0ABW1AHB7_9ACTN</name>
<evidence type="ECO:0008006" key="4">
    <source>
        <dbReference type="Google" id="ProtNLM"/>
    </source>
</evidence>
<evidence type="ECO:0000256" key="1">
    <source>
        <dbReference type="PROSITE-ProRule" id="PRU00339"/>
    </source>
</evidence>
<dbReference type="Proteomes" id="UP001596074">
    <property type="component" value="Unassembled WGS sequence"/>
</dbReference>
<keyword evidence="3" id="KW-1185">Reference proteome</keyword>
<dbReference type="PROSITE" id="PS50005">
    <property type="entry name" value="TPR"/>
    <property type="match status" value="1"/>
</dbReference>